<dbReference type="OrthoDB" id="9152372at2"/>
<evidence type="ECO:0000256" key="1">
    <source>
        <dbReference type="SAM" id="SignalP"/>
    </source>
</evidence>
<evidence type="ECO:0000313" key="3">
    <source>
        <dbReference type="Proteomes" id="UP000272778"/>
    </source>
</evidence>
<accession>A0A3N6N189</accession>
<feature type="chain" id="PRO_5018319146" evidence="1">
    <location>
        <begin position="21"/>
        <end position="188"/>
    </location>
</feature>
<keyword evidence="3" id="KW-1185">Reference proteome</keyword>
<reference evidence="2 3" key="1">
    <citation type="submission" date="2018-11" db="EMBL/GenBank/DDBJ databases">
        <title>Paraburkholderia sp. DHOA04, isolated from soil.</title>
        <authorList>
            <person name="Gao Z.-H."/>
            <person name="Qiu L.-H."/>
            <person name="Fu J.-C."/>
        </authorList>
    </citation>
    <scope>NUCLEOTIDE SEQUENCE [LARGE SCALE GENOMIC DNA]</scope>
    <source>
        <strain evidence="2 3">DHOA04</strain>
    </source>
</reference>
<gene>
    <name evidence="2" type="ORF">D1Y85_19390</name>
</gene>
<comment type="caution">
    <text evidence="2">The sequence shown here is derived from an EMBL/GenBank/DDBJ whole genome shotgun (WGS) entry which is preliminary data.</text>
</comment>
<name>A0A3N6N189_9BURK</name>
<organism evidence="2 3">
    <name type="scientific">Paraburkholderia dinghuensis</name>
    <dbReference type="NCBI Taxonomy" id="2305225"/>
    <lineage>
        <taxon>Bacteria</taxon>
        <taxon>Pseudomonadati</taxon>
        <taxon>Pseudomonadota</taxon>
        <taxon>Betaproteobacteria</taxon>
        <taxon>Burkholderiales</taxon>
        <taxon>Burkholderiaceae</taxon>
        <taxon>Paraburkholderia</taxon>
    </lineage>
</organism>
<dbReference type="RefSeq" id="WP_124152695.1">
    <property type="nucleotide sequence ID" value="NZ_RQIS01000014.1"/>
</dbReference>
<protein>
    <submittedName>
        <fullName evidence="2">Uncharacterized protein</fullName>
    </submittedName>
</protein>
<evidence type="ECO:0000313" key="2">
    <source>
        <dbReference type="EMBL" id="RQH04251.1"/>
    </source>
</evidence>
<dbReference type="AlphaFoldDB" id="A0A3N6N189"/>
<proteinExistence type="predicted"/>
<keyword evidence="1" id="KW-0732">Signal</keyword>
<dbReference type="Proteomes" id="UP000272778">
    <property type="component" value="Unassembled WGS sequence"/>
</dbReference>
<sequence>MKRTYILLLLIGLAAGHASATEALFENHTEDSTNGWAHVTPAFAKALMKHEAQQQDLSGYAESGDIPKDPGTRLVQKAVPIGLHGKKVLYVRPTLEPYFAPFYGAHQFQHWLVSNGRIFYEGSSDVFRVLPSDHDGMRDIEETACTAVKCYSTQFKFDSKSGCYKAASCHATSVSNDKETEPCDLVGK</sequence>
<dbReference type="EMBL" id="RQIS01000014">
    <property type="protein sequence ID" value="RQH04251.1"/>
    <property type="molecule type" value="Genomic_DNA"/>
</dbReference>
<feature type="signal peptide" evidence="1">
    <location>
        <begin position="1"/>
        <end position="20"/>
    </location>
</feature>